<keyword evidence="2" id="KW-0813">Transport</keyword>
<evidence type="ECO:0000256" key="8">
    <source>
        <dbReference type="ARBA" id="ARBA00039168"/>
    </source>
</evidence>
<sequence length="104" mass="10963">MAWGLLILAGILEIVWAYTMKLSKGFTLLVPSVLTIVLLIASFALLAQAMKTIPLGTAYVIWTGIGAIGAFALGIFVLGEPVSMLRIIAGILIVSGMLLMKLSS</sequence>
<proteinExistence type="inferred from homology"/>
<evidence type="ECO:0000256" key="4">
    <source>
        <dbReference type="ARBA" id="ARBA00022692"/>
    </source>
</evidence>
<dbReference type="InterPro" id="IPR000390">
    <property type="entry name" value="Small_drug/metabolite_transptr"/>
</dbReference>
<feature type="transmembrane region" description="Helical" evidence="10">
    <location>
        <begin position="27"/>
        <end position="47"/>
    </location>
</feature>
<evidence type="ECO:0000313" key="11">
    <source>
        <dbReference type="EMBL" id="SDB82187.1"/>
    </source>
</evidence>
<organism evidence="11 12">
    <name type="scientific">Acinetobacter marinus</name>
    <dbReference type="NCBI Taxonomy" id="281375"/>
    <lineage>
        <taxon>Bacteria</taxon>
        <taxon>Pseudomonadati</taxon>
        <taxon>Pseudomonadota</taxon>
        <taxon>Gammaproteobacteria</taxon>
        <taxon>Moraxellales</taxon>
        <taxon>Moraxellaceae</taxon>
        <taxon>Acinetobacter</taxon>
    </lineage>
</organism>
<keyword evidence="12" id="KW-1185">Reference proteome</keyword>
<evidence type="ECO:0000256" key="10">
    <source>
        <dbReference type="SAM" id="Phobius"/>
    </source>
</evidence>
<protein>
    <recommendedName>
        <fullName evidence="8">Guanidinium exporter</fullName>
    </recommendedName>
</protein>
<comment type="similarity">
    <text evidence="7">Belongs to the drug/metabolite transporter (DMT) superfamily. Small multidrug resistance (SMR) (TC 2.A.7.1) family. Gdx/SugE subfamily.</text>
</comment>
<dbReference type="Gene3D" id="1.10.3730.20">
    <property type="match status" value="1"/>
</dbReference>
<dbReference type="PANTHER" id="PTHR30561">
    <property type="entry name" value="SMR FAMILY PROTON-DEPENDENT DRUG EFFLUX TRANSPORTER SUGE"/>
    <property type="match status" value="1"/>
</dbReference>
<accession>A0A1G6GJK9</accession>
<evidence type="ECO:0000313" key="12">
    <source>
        <dbReference type="Proteomes" id="UP000242317"/>
    </source>
</evidence>
<evidence type="ECO:0000256" key="9">
    <source>
        <dbReference type="RuleBase" id="RU003942"/>
    </source>
</evidence>
<keyword evidence="4 9" id="KW-0812">Transmembrane</keyword>
<dbReference type="GO" id="GO:0005886">
    <property type="term" value="C:plasma membrane"/>
    <property type="evidence" value="ECO:0007669"/>
    <property type="project" value="UniProtKB-SubCell"/>
</dbReference>
<gene>
    <name evidence="11" type="ORF">SAMN05421749_10168</name>
</gene>
<evidence type="ECO:0000256" key="3">
    <source>
        <dbReference type="ARBA" id="ARBA00022475"/>
    </source>
</evidence>
<dbReference type="EMBL" id="FMYK01000001">
    <property type="protein sequence ID" value="SDB82187.1"/>
    <property type="molecule type" value="Genomic_DNA"/>
</dbReference>
<evidence type="ECO:0000256" key="2">
    <source>
        <dbReference type="ARBA" id="ARBA00022448"/>
    </source>
</evidence>
<dbReference type="GO" id="GO:0022857">
    <property type="term" value="F:transmembrane transporter activity"/>
    <property type="evidence" value="ECO:0007669"/>
    <property type="project" value="InterPro"/>
</dbReference>
<keyword evidence="3" id="KW-1003">Cell membrane</keyword>
<dbReference type="InterPro" id="IPR045324">
    <property type="entry name" value="Small_multidrug_res"/>
</dbReference>
<evidence type="ECO:0000256" key="1">
    <source>
        <dbReference type="ARBA" id="ARBA00004651"/>
    </source>
</evidence>
<dbReference type="PANTHER" id="PTHR30561:SF0">
    <property type="entry name" value="GUANIDINIUM EXPORTER"/>
    <property type="match status" value="1"/>
</dbReference>
<dbReference type="SUPFAM" id="SSF103481">
    <property type="entry name" value="Multidrug resistance efflux transporter EmrE"/>
    <property type="match status" value="1"/>
</dbReference>
<keyword evidence="5 10" id="KW-1133">Transmembrane helix</keyword>
<evidence type="ECO:0000256" key="5">
    <source>
        <dbReference type="ARBA" id="ARBA00022989"/>
    </source>
</evidence>
<feature type="transmembrane region" description="Helical" evidence="10">
    <location>
        <begin position="84"/>
        <end position="102"/>
    </location>
</feature>
<dbReference type="GO" id="GO:1990961">
    <property type="term" value="P:xenobiotic detoxification by transmembrane export across the plasma membrane"/>
    <property type="evidence" value="ECO:0007669"/>
    <property type="project" value="UniProtKB-ARBA"/>
</dbReference>
<comment type="subcellular location">
    <subcellularLocation>
        <location evidence="1 9">Cell membrane</location>
        <topology evidence="1 9">Multi-pass membrane protein</topology>
    </subcellularLocation>
</comment>
<reference evidence="12" key="1">
    <citation type="submission" date="2016-09" db="EMBL/GenBank/DDBJ databases">
        <authorList>
            <person name="Varghese N."/>
            <person name="Submissions S."/>
        </authorList>
    </citation>
    <scope>NUCLEOTIDE SEQUENCE [LARGE SCALE GENOMIC DNA]</scope>
    <source>
        <strain evidence="12">ANC 3699</strain>
    </source>
</reference>
<name>A0A1G6GJK9_9GAMM</name>
<dbReference type="RefSeq" id="WP_092615906.1">
    <property type="nucleotide sequence ID" value="NZ_FMYK01000001.1"/>
</dbReference>
<dbReference type="Pfam" id="PF00893">
    <property type="entry name" value="Multi_Drug_Res"/>
    <property type="match status" value="1"/>
</dbReference>
<evidence type="ECO:0000256" key="6">
    <source>
        <dbReference type="ARBA" id="ARBA00023136"/>
    </source>
</evidence>
<dbReference type="OrthoDB" id="9808638at2"/>
<keyword evidence="6 10" id="KW-0472">Membrane</keyword>
<dbReference type="AlphaFoldDB" id="A0A1G6GJK9"/>
<dbReference type="InterPro" id="IPR037185">
    <property type="entry name" value="EmrE-like"/>
</dbReference>
<dbReference type="Proteomes" id="UP000242317">
    <property type="component" value="Unassembled WGS sequence"/>
</dbReference>
<evidence type="ECO:0000256" key="7">
    <source>
        <dbReference type="ARBA" id="ARBA00038151"/>
    </source>
</evidence>
<feature type="transmembrane region" description="Helical" evidence="10">
    <location>
        <begin position="59"/>
        <end position="78"/>
    </location>
</feature>
<dbReference type="FunFam" id="1.10.3730.20:FF:000001">
    <property type="entry name" value="Quaternary ammonium compound resistance transporter SugE"/>
    <property type="match status" value="1"/>
</dbReference>